<keyword evidence="2 5" id="KW-0812">Transmembrane</keyword>
<feature type="transmembrane region" description="Helical" evidence="5">
    <location>
        <begin position="105"/>
        <end position="122"/>
    </location>
</feature>
<evidence type="ECO:0000313" key="8">
    <source>
        <dbReference type="Proteomes" id="UP000178429"/>
    </source>
</evidence>
<sequence>MLKRLGKLKSLLKYGVAAILLAIPLYPKFPFVDVPGTFVSIRLEDFLVFVIFLIWLITILPDWRSLFKNKVNVAILVYMFVGFVSVVSAVFLTKTVSLHIGVLHWVRRFEYFAAFFIGASVIKSQRDLAFFSKLLVIVAIWAFAYGMGQKYLSWPIVTTQNAEYSKGVALRYLPGGHIPATFAGHYDLASYLVLATPVLFSMFFVSNKKEKIVYLFGIGASYWLMINAVSRISIVSFMGAITLALLLIRKYKAIPIFIVASVLLMATSSSLITRYMRVFQYLLTSITPTVQAAELSIGSVLGVEDRSTSIRLNVEWPRALRAFAKNPLLGTGYSSITLATDNDYLRLLGETGLVGFVAFALILIRVAIRFLKTIPLPKLDVRSAYLAGIIGAFPGILLNATFIDVFEASKFAILFWLFMGFGYAVTRWPSRAMSRDEKN</sequence>
<feature type="transmembrane region" description="Helical" evidence="5">
    <location>
        <begin position="129"/>
        <end position="148"/>
    </location>
</feature>
<feature type="transmembrane region" description="Helical" evidence="5">
    <location>
        <begin position="73"/>
        <end position="93"/>
    </location>
</feature>
<dbReference type="InterPro" id="IPR007016">
    <property type="entry name" value="O-antigen_ligase-rel_domated"/>
</dbReference>
<feature type="transmembrane region" description="Helical" evidence="5">
    <location>
        <begin position="256"/>
        <end position="276"/>
    </location>
</feature>
<evidence type="ECO:0000259" key="6">
    <source>
        <dbReference type="Pfam" id="PF04932"/>
    </source>
</evidence>
<dbReference type="EMBL" id="MGHL01000002">
    <property type="protein sequence ID" value="OGM70759.1"/>
    <property type="molecule type" value="Genomic_DNA"/>
</dbReference>
<feature type="transmembrane region" description="Helical" evidence="5">
    <location>
        <begin position="212"/>
        <end position="228"/>
    </location>
</feature>
<evidence type="ECO:0000256" key="2">
    <source>
        <dbReference type="ARBA" id="ARBA00022692"/>
    </source>
</evidence>
<proteinExistence type="predicted"/>
<feature type="domain" description="O-antigen ligase-related" evidence="6">
    <location>
        <begin position="223"/>
        <end position="360"/>
    </location>
</feature>
<evidence type="ECO:0000256" key="5">
    <source>
        <dbReference type="SAM" id="Phobius"/>
    </source>
</evidence>
<dbReference type="Pfam" id="PF04932">
    <property type="entry name" value="Wzy_C"/>
    <property type="match status" value="1"/>
</dbReference>
<dbReference type="AlphaFoldDB" id="A0A1F8C4G9"/>
<dbReference type="PANTHER" id="PTHR37422:SF13">
    <property type="entry name" value="LIPOPOLYSACCHARIDE BIOSYNTHESIS PROTEIN PA4999-RELATED"/>
    <property type="match status" value="1"/>
</dbReference>
<feature type="transmembrane region" description="Helical" evidence="5">
    <location>
        <begin position="408"/>
        <end position="425"/>
    </location>
</feature>
<reference evidence="7 8" key="1">
    <citation type="journal article" date="2016" name="Nat. Commun.">
        <title>Thousands of microbial genomes shed light on interconnected biogeochemical processes in an aquifer system.</title>
        <authorList>
            <person name="Anantharaman K."/>
            <person name="Brown C.T."/>
            <person name="Hug L.A."/>
            <person name="Sharon I."/>
            <person name="Castelle C.J."/>
            <person name="Probst A.J."/>
            <person name="Thomas B.C."/>
            <person name="Singh A."/>
            <person name="Wilkins M.J."/>
            <person name="Karaoz U."/>
            <person name="Brodie E.L."/>
            <person name="Williams K.H."/>
            <person name="Hubbard S.S."/>
            <person name="Banfield J.F."/>
        </authorList>
    </citation>
    <scope>NUCLEOTIDE SEQUENCE [LARGE SCALE GENOMIC DNA]</scope>
</reference>
<gene>
    <name evidence="7" type="ORF">A2975_02615</name>
</gene>
<dbReference type="GO" id="GO:0016020">
    <property type="term" value="C:membrane"/>
    <property type="evidence" value="ECO:0007669"/>
    <property type="project" value="UniProtKB-SubCell"/>
</dbReference>
<organism evidence="7 8">
    <name type="scientific">Candidatus Woesebacteria bacterium RIFCSPLOWO2_01_FULL_44_14</name>
    <dbReference type="NCBI Taxonomy" id="1802525"/>
    <lineage>
        <taxon>Bacteria</taxon>
        <taxon>Candidatus Woeseibacteriota</taxon>
    </lineage>
</organism>
<dbReference type="PANTHER" id="PTHR37422">
    <property type="entry name" value="TEICHURONIC ACID BIOSYNTHESIS PROTEIN TUAE"/>
    <property type="match status" value="1"/>
</dbReference>
<evidence type="ECO:0000256" key="3">
    <source>
        <dbReference type="ARBA" id="ARBA00022989"/>
    </source>
</evidence>
<evidence type="ECO:0000256" key="4">
    <source>
        <dbReference type="ARBA" id="ARBA00023136"/>
    </source>
</evidence>
<evidence type="ECO:0000256" key="1">
    <source>
        <dbReference type="ARBA" id="ARBA00004141"/>
    </source>
</evidence>
<name>A0A1F8C4G9_9BACT</name>
<protein>
    <recommendedName>
        <fullName evidence="6">O-antigen ligase-related domain-containing protein</fullName>
    </recommendedName>
</protein>
<feature type="transmembrane region" description="Helical" evidence="5">
    <location>
        <begin position="41"/>
        <end position="61"/>
    </location>
</feature>
<accession>A0A1F8C4G9</accession>
<dbReference type="Proteomes" id="UP000178429">
    <property type="component" value="Unassembled WGS sequence"/>
</dbReference>
<feature type="transmembrane region" description="Helical" evidence="5">
    <location>
        <begin position="12"/>
        <end position="29"/>
    </location>
</feature>
<dbReference type="InterPro" id="IPR051533">
    <property type="entry name" value="WaaL-like"/>
</dbReference>
<keyword evidence="4 5" id="KW-0472">Membrane</keyword>
<feature type="transmembrane region" description="Helical" evidence="5">
    <location>
        <begin position="352"/>
        <end position="371"/>
    </location>
</feature>
<comment type="subcellular location">
    <subcellularLocation>
        <location evidence="1">Membrane</location>
        <topology evidence="1">Multi-pass membrane protein</topology>
    </subcellularLocation>
</comment>
<dbReference type="STRING" id="1802525.A2975_02615"/>
<keyword evidence="3 5" id="KW-1133">Transmembrane helix</keyword>
<evidence type="ECO:0000313" key="7">
    <source>
        <dbReference type="EMBL" id="OGM70759.1"/>
    </source>
</evidence>
<comment type="caution">
    <text evidence="7">The sequence shown here is derived from an EMBL/GenBank/DDBJ whole genome shotgun (WGS) entry which is preliminary data.</text>
</comment>
<feature type="transmembrane region" description="Helical" evidence="5">
    <location>
        <begin position="188"/>
        <end position="205"/>
    </location>
</feature>
<feature type="transmembrane region" description="Helical" evidence="5">
    <location>
        <begin position="383"/>
        <end position="402"/>
    </location>
</feature>